<dbReference type="FunFam" id="1.10.10.60:FF:000016">
    <property type="entry name" value="Transcriptional activator Myb isoform A"/>
    <property type="match status" value="1"/>
</dbReference>
<feature type="compositionally biased region" description="Acidic residues" evidence="13">
    <location>
        <begin position="737"/>
        <end position="747"/>
    </location>
</feature>
<evidence type="ECO:0000256" key="12">
    <source>
        <dbReference type="ARBA" id="ARBA00023242"/>
    </source>
</evidence>
<dbReference type="Pfam" id="PF02847">
    <property type="entry name" value="MA3"/>
    <property type="match status" value="1"/>
</dbReference>
<keyword evidence="8" id="KW-0805">Transcription regulation</keyword>
<dbReference type="GO" id="GO:0006417">
    <property type="term" value="P:regulation of translation"/>
    <property type="evidence" value="ECO:0007669"/>
    <property type="project" value="UniProtKB-KW"/>
</dbReference>
<evidence type="ECO:0000259" key="16">
    <source>
        <dbReference type="PROSITE" id="PS51366"/>
    </source>
</evidence>
<feature type="compositionally biased region" description="Acidic residues" evidence="13">
    <location>
        <begin position="931"/>
        <end position="946"/>
    </location>
</feature>
<dbReference type="GO" id="GO:0008270">
    <property type="term" value="F:zinc ion binding"/>
    <property type="evidence" value="ECO:0007669"/>
    <property type="project" value="UniProtKB-KW"/>
</dbReference>
<dbReference type="CDD" id="cd20554">
    <property type="entry name" value="CYCLIN_TFIIIB90_rpt2"/>
    <property type="match status" value="2"/>
</dbReference>
<feature type="compositionally biased region" description="Basic and acidic residues" evidence="13">
    <location>
        <begin position="683"/>
        <end position="699"/>
    </location>
</feature>
<dbReference type="PROSITE" id="PS50090">
    <property type="entry name" value="MYB_LIKE"/>
    <property type="match status" value="2"/>
</dbReference>
<keyword evidence="6" id="KW-0862">Zinc</keyword>
<evidence type="ECO:0000256" key="6">
    <source>
        <dbReference type="ARBA" id="ARBA00022833"/>
    </source>
</evidence>
<feature type="compositionally biased region" description="Acidic residues" evidence="13">
    <location>
        <begin position="253"/>
        <end position="268"/>
    </location>
</feature>
<evidence type="ECO:0000256" key="3">
    <source>
        <dbReference type="ARBA" id="ARBA00022723"/>
    </source>
</evidence>
<evidence type="ECO:0000256" key="10">
    <source>
        <dbReference type="ARBA" id="ARBA00023159"/>
    </source>
</evidence>
<feature type="compositionally biased region" description="Basic and acidic residues" evidence="13">
    <location>
        <begin position="947"/>
        <end position="959"/>
    </location>
</feature>
<gene>
    <name evidence="17" type="ORF">DARMORV10_C03P43620.1</name>
</gene>
<feature type="compositionally biased region" description="Low complexity" evidence="13">
    <location>
        <begin position="719"/>
        <end position="729"/>
    </location>
</feature>
<evidence type="ECO:0000256" key="7">
    <source>
        <dbReference type="ARBA" id="ARBA00022845"/>
    </source>
</evidence>
<dbReference type="Gene3D" id="1.10.472.10">
    <property type="entry name" value="Cyclin-like"/>
    <property type="match status" value="3"/>
</dbReference>
<keyword evidence="11" id="KW-0804">Transcription</keyword>
<dbReference type="SUPFAM" id="SSF48371">
    <property type="entry name" value="ARM repeat"/>
    <property type="match status" value="1"/>
</dbReference>
<keyword evidence="12" id="KW-0539">Nucleus</keyword>
<dbReference type="FunFam" id="1.10.472.10:FF:000066">
    <property type="entry name" value="Transcription factor IIIB subunit"/>
    <property type="match status" value="2"/>
</dbReference>
<reference evidence="17" key="1">
    <citation type="submission" date="2021-01" db="EMBL/GenBank/DDBJ databases">
        <authorList>
            <consortium name="Genoscope - CEA"/>
            <person name="William W."/>
        </authorList>
    </citation>
    <scope>NUCLEOTIDE SEQUENCE</scope>
</reference>
<dbReference type="SMART" id="SM00543">
    <property type="entry name" value="MIF4G"/>
    <property type="match status" value="1"/>
</dbReference>
<accession>A0A816ID90</accession>
<dbReference type="InterPro" id="IPR011665">
    <property type="entry name" value="BRF1_TBP-bd_dom"/>
</dbReference>
<dbReference type="CDD" id="cd20553">
    <property type="entry name" value="CYCLIN_TFIIIB90_rpt1"/>
    <property type="match status" value="1"/>
</dbReference>
<dbReference type="Pfam" id="PF07741">
    <property type="entry name" value="BRF1"/>
    <property type="match status" value="1"/>
</dbReference>
<dbReference type="InterPro" id="IPR000812">
    <property type="entry name" value="TFIIB"/>
</dbReference>
<evidence type="ECO:0000256" key="4">
    <source>
        <dbReference type="ARBA" id="ARBA00022737"/>
    </source>
</evidence>
<dbReference type="SMART" id="SM00717">
    <property type="entry name" value="SANT"/>
    <property type="match status" value="2"/>
</dbReference>
<dbReference type="CDD" id="cd00167">
    <property type="entry name" value="SANT"/>
    <property type="match status" value="2"/>
</dbReference>
<evidence type="ECO:0000259" key="14">
    <source>
        <dbReference type="PROSITE" id="PS50090"/>
    </source>
</evidence>
<feature type="compositionally biased region" description="Basic and acidic residues" evidence="13">
    <location>
        <begin position="881"/>
        <end position="909"/>
    </location>
</feature>
<keyword evidence="4" id="KW-0677">Repeat</keyword>
<dbReference type="PROSITE" id="PS51294">
    <property type="entry name" value="HTH_MYB"/>
    <property type="match status" value="2"/>
</dbReference>
<evidence type="ECO:0000256" key="1">
    <source>
        <dbReference type="ARBA" id="ARBA00004123"/>
    </source>
</evidence>
<dbReference type="InterPro" id="IPR013763">
    <property type="entry name" value="Cyclin-like_dom"/>
</dbReference>
<dbReference type="InterPro" id="IPR017930">
    <property type="entry name" value="Myb_dom"/>
</dbReference>
<dbReference type="FunFam" id="1.10.472.10:FF:000007">
    <property type="entry name" value="Transcription factor IIIB 90 kDa subunit"/>
    <property type="match status" value="1"/>
</dbReference>
<feature type="region of interest" description="Disordered" evidence="13">
    <location>
        <begin position="676"/>
        <end position="760"/>
    </location>
</feature>
<dbReference type="Gene3D" id="1.25.40.180">
    <property type="match status" value="1"/>
</dbReference>
<dbReference type="InterPro" id="IPR003891">
    <property type="entry name" value="Initiation_fac_eIF4g_MI"/>
</dbReference>
<evidence type="ECO:0000256" key="2">
    <source>
        <dbReference type="ARBA" id="ARBA00010857"/>
    </source>
</evidence>
<dbReference type="SUPFAM" id="SSF46689">
    <property type="entry name" value="Homeodomain-like"/>
    <property type="match status" value="1"/>
</dbReference>
<dbReference type="GO" id="GO:0017025">
    <property type="term" value="F:TBP-class protein binding"/>
    <property type="evidence" value="ECO:0007669"/>
    <property type="project" value="InterPro"/>
</dbReference>
<comment type="similarity">
    <text evidence="2">Belongs to the TFIIB family.</text>
</comment>
<dbReference type="SUPFAM" id="SSF47954">
    <property type="entry name" value="Cyclin-like"/>
    <property type="match status" value="3"/>
</dbReference>
<dbReference type="Gene3D" id="1.10.10.60">
    <property type="entry name" value="Homeodomain-like"/>
    <property type="match status" value="1"/>
</dbReference>
<dbReference type="GO" id="GO:0003723">
    <property type="term" value="F:RNA binding"/>
    <property type="evidence" value="ECO:0007669"/>
    <property type="project" value="InterPro"/>
</dbReference>
<feature type="compositionally biased region" description="Acidic residues" evidence="13">
    <location>
        <begin position="910"/>
        <end position="919"/>
    </location>
</feature>
<dbReference type="GO" id="GO:0003677">
    <property type="term" value="F:DNA binding"/>
    <property type="evidence" value="ECO:0007669"/>
    <property type="project" value="UniProtKB-KW"/>
</dbReference>
<keyword evidence="3" id="KW-0479">Metal-binding</keyword>
<dbReference type="InterPro" id="IPR016024">
    <property type="entry name" value="ARM-type_fold"/>
</dbReference>
<proteinExistence type="inferred from homology"/>
<dbReference type="SMART" id="SM00385">
    <property type="entry name" value="CYCLIN"/>
    <property type="match status" value="3"/>
</dbReference>
<keyword evidence="5" id="KW-0863">Zinc-finger</keyword>
<sequence>MRFFSSYLRLSVYELGAVYLQFCEMLYIAENKNYEKLVDPSIYIPRFANVLLNGTYNKKVLKTARNIIASMKRDWIQTGRKPSGICGAALYTAALAHGIKCSKTDIVGIVHICEATLTKRLNEFVDTEAGSLNVKELKKREKEMQKRPFATNQTSNKETLHCKHQDRKPVNYGLCEECYSDFISVSGGLVGGSDPPAFPEDLLVGRILLLFRRTCWWVGSSSSYPTEKPAKISRTETVMEKTKEVKSNKQEDGENEEEDEAEEDEEGYVESYDINTDLPNGEKLYEEEDEEEEEDAHELLPNSWGPEFDSGQSPLGEKYLKHNLSPSPSSAIVAASAITGNLGWGGAMVWCNHCGKSVSGIRPYDGALACNQCGRILENFNFSTEVTFVKNAAGQSQASGNVVRSVQSGVSSSRERRIRLARDEFMNLRDGLGLGDERDDVIDMATRFFTMAVEQNFTKGRRTELVQCSCLYLTCREKNIPFLLIDFSSYLRVSVYELGAVYLQLCELLYIAENKNYEKLVDPSIYIPRFSNALLKGKQDKEVIRTARDIIASMKRDWIQTGRKPSGICGAALYTAALAYGIKCSKTDIVGIVHICEATLTKRLNEFGDTEAGSLSVEELSEREGEMHKRSFATNQTSSKETVHCMHQDSKPVNYGLCEECYRDFISVSGGLVGGSDPPAFQRAEKERMEKEKAAREENEGGISSLNHDEQLNSVREPVCSSVSKSAKACSEKGEGEKDEDDSEVSDESGNFSDVSDTEVDCYINNEEERRYKKVVWEEMNKEYIKEQADKEAALKAANDALNASSSNLPEHARKLVEASRAAVAKSRKEKQQKRAEEEKNAPPPATATEAVRRMLDKKRLSGLINYDLLDELFDTSPTEKPAKISRTETVMEKTKEEKKEVKSNKLEDGENEEEDQEGYVESFDINTDFPDGENLYEEENEEEEEDGKRKKMEDECIESKQSTAVSPSSVSEGSSSSFLKSPGAVPTATVSSTHRRTSGPMRRTKGAGWTTEEDEILRQGVCRFKAKSWKKVAEFLPDRTEVQCMHRWQKVLDPNLNKGHWTQQEDETIVELVEKYGPKKWSLISQSLPGRIGKQCREREKDTTIDIERESWDELQRRINSLVNKVNANNLNHVVLELFEVNLIRGRGLLCRSCLKSQIASPPQFTDVFAALVAVVNSKFPSVGDLLLKRLFLQFRWGYFRNDKPLLLAAVSFLAHLVDQRVAGETVALELLHTLLGEPSGDTVEVAVAFVTVCGATLLEVSPTVFDIFRGILQEGDLDYTSKCLVESLVRCNFESHKAIRPELDLLDEQVTHIISLFDEIDPETSLDVFKPDPEFHQNERKYEQLKRKILGEEDTEEEDHTETDLVSLRRTIYQTIMSSLNFEEVVHKLLQIRIKPGQEMELCVMILECCTEERTYRSFYGQLAQRFCLKSKAYIECFKNLFVQQYVTLHRLETNKLRIVAMFYVLTYLCEDSFSRTL</sequence>
<dbReference type="SMART" id="SM00544">
    <property type="entry name" value="MA3"/>
    <property type="match status" value="1"/>
</dbReference>
<feature type="region of interest" description="Disordered" evidence="13">
    <location>
        <begin position="223"/>
        <end position="305"/>
    </location>
</feature>
<feature type="compositionally biased region" description="Low complexity" evidence="13">
    <location>
        <begin position="960"/>
        <end position="982"/>
    </location>
</feature>
<feature type="domain" description="Myb-like" evidence="14">
    <location>
        <begin position="1002"/>
        <end position="1053"/>
    </location>
</feature>
<feature type="region of interest" description="Disordered" evidence="13">
    <location>
        <begin position="804"/>
        <end position="851"/>
    </location>
</feature>
<dbReference type="GO" id="GO:0005634">
    <property type="term" value="C:nucleus"/>
    <property type="evidence" value="ECO:0007669"/>
    <property type="project" value="UniProtKB-SubCell"/>
</dbReference>
<keyword evidence="10" id="KW-0010">Activator</keyword>
<dbReference type="EMBL" id="HG994367">
    <property type="protein sequence ID" value="CAF1703806.1"/>
    <property type="molecule type" value="Genomic_DNA"/>
</dbReference>
<dbReference type="InterPro" id="IPR009057">
    <property type="entry name" value="Homeodomain-like_sf"/>
</dbReference>
<name>A0A816ID90_BRANA</name>
<dbReference type="Proteomes" id="UP001295469">
    <property type="component" value="Chromosome C03"/>
</dbReference>
<evidence type="ECO:0000313" key="17">
    <source>
        <dbReference type="EMBL" id="CAF1703806.1"/>
    </source>
</evidence>
<evidence type="ECO:0000256" key="8">
    <source>
        <dbReference type="ARBA" id="ARBA00023015"/>
    </source>
</evidence>
<feature type="region of interest" description="Disordered" evidence="13">
    <location>
        <begin position="870"/>
        <end position="1013"/>
    </location>
</feature>
<feature type="compositionally biased region" description="Basic and acidic residues" evidence="13">
    <location>
        <begin position="228"/>
        <end position="252"/>
    </location>
</feature>
<protein>
    <submittedName>
        <fullName evidence="17">(rape) hypothetical protein</fullName>
    </submittedName>
</protein>
<keyword evidence="7" id="KW-0810">Translation regulation</keyword>
<feature type="compositionally biased region" description="Basic residues" evidence="13">
    <location>
        <begin position="994"/>
        <end position="1006"/>
    </location>
</feature>
<feature type="domain" description="HTH myb-type" evidence="15">
    <location>
        <begin position="1054"/>
        <end position="1109"/>
    </location>
</feature>
<feature type="domain" description="HTH myb-type" evidence="15">
    <location>
        <begin position="1002"/>
        <end position="1053"/>
    </location>
</feature>
<dbReference type="InterPro" id="IPR036915">
    <property type="entry name" value="Cyclin-like_sf"/>
</dbReference>
<dbReference type="FunFam" id="1.10.10.60:FF:000010">
    <property type="entry name" value="Transcriptional activator Myb isoform A"/>
    <property type="match status" value="1"/>
</dbReference>
<feature type="compositionally biased region" description="Acidic residues" evidence="13">
    <location>
        <begin position="285"/>
        <end position="296"/>
    </location>
</feature>
<evidence type="ECO:0000256" key="5">
    <source>
        <dbReference type="ARBA" id="ARBA00022771"/>
    </source>
</evidence>
<feature type="domain" description="Myb-like" evidence="14">
    <location>
        <begin position="1054"/>
        <end position="1105"/>
    </location>
</feature>
<organism evidence="17">
    <name type="scientific">Brassica napus</name>
    <name type="common">Rape</name>
    <dbReference type="NCBI Taxonomy" id="3708"/>
    <lineage>
        <taxon>Eukaryota</taxon>
        <taxon>Viridiplantae</taxon>
        <taxon>Streptophyta</taxon>
        <taxon>Embryophyta</taxon>
        <taxon>Tracheophyta</taxon>
        <taxon>Spermatophyta</taxon>
        <taxon>Magnoliopsida</taxon>
        <taxon>eudicotyledons</taxon>
        <taxon>Gunneridae</taxon>
        <taxon>Pentapetalae</taxon>
        <taxon>rosids</taxon>
        <taxon>malvids</taxon>
        <taxon>Brassicales</taxon>
        <taxon>Brassicaceae</taxon>
        <taxon>Brassiceae</taxon>
        <taxon>Brassica</taxon>
    </lineage>
</organism>
<dbReference type="InterPro" id="IPR013150">
    <property type="entry name" value="TFIIB_cyclin"/>
</dbReference>
<dbReference type="InterPro" id="IPR003890">
    <property type="entry name" value="MIF4G-like_typ-3"/>
</dbReference>
<dbReference type="PRINTS" id="PR00685">
    <property type="entry name" value="TIFACTORIIB"/>
</dbReference>
<keyword evidence="9" id="KW-0238">DNA-binding</keyword>
<dbReference type="PROSITE" id="PS51366">
    <property type="entry name" value="MI"/>
    <property type="match status" value="1"/>
</dbReference>
<dbReference type="Gene3D" id="1.20.5.650">
    <property type="entry name" value="Single helix bin"/>
    <property type="match status" value="1"/>
</dbReference>
<dbReference type="Pfam" id="PF00382">
    <property type="entry name" value="TFIIB"/>
    <property type="match status" value="3"/>
</dbReference>
<evidence type="ECO:0000256" key="13">
    <source>
        <dbReference type="SAM" id="MobiDB-lite"/>
    </source>
</evidence>
<dbReference type="PANTHER" id="PTHR11618">
    <property type="entry name" value="TRANSCRIPTION INITIATION FACTOR IIB-RELATED"/>
    <property type="match status" value="1"/>
</dbReference>
<dbReference type="PANTHER" id="PTHR11618:SF4">
    <property type="entry name" value="TRANSCRIPTION FACTOR IIIB 90 KDA SUBUNIT"/>
    <property type="match status" value="1"/>
</dbReference>
<dbReference type="Pfam" id="PF13921">
    <property type="entry name" value="Myb_DNA-bind_6"/>
    <property type="match status" value="1"/>
</dbReference>
<comment type="subcellular location">
    <subcellularLocation>
        <location evidence="1">Nucleus</location>
    </subcellularLocation>
</comment>
<feature type="domain" description="MI" evidence="16">
    <location>
        <begin position="1369"/>
        <end position="1480"/>
    </location>
</feature>
<evidence type="ECO:0000259" key="15">
    <source>
        <dbReference type="PROSITE" id="PS51294"/>
    </source>
</evidence>
<dbReference type="GO" id="GO:0070897">
    <property type="term" value="P:transcription preinitiation complex assembly"/>
    <property type="evidence" value="ECO:0007669"/>
    <property type="project" value="InterPro"/>
</dbReference>
<dbReference type="InterPro" id="IPR001005">
    <property type="entry name" value="SANT/Myb"/>
</dbReference>
<evidence type="ECO:0000256" key="9">
    <source>
        <dbReference type="ARBA" id="ARBA00023125"/>
    </source>
</evidence>
<evidence type="ECO:0000256" key="11">
    <source>
        <dbReference type="ARBA" id="ARBA00023163"/>
    </source>
</evidence>